<dbReference type="AlphaFoldDB" id="A0A7X6DKP9"/>
<reference evidence="2 3" key="1">
    <citation type="journal article" date="2020" name="Nature">
        <title>Bacterial chemolithoautotrophy via manganese oxidation.</title>
        <authorList>
            <person name="Yu H."/>
            <person name="Leadbetter J.R."/>
        </authorList>
    </citation>
    <scope>NUCLEOTIDE SEQUENCE [LARGE SCALE GENOMIC DNA]</scope>
    <source>
        <strain evidence="2 3">RBP-1</strain>
    </source>
</reference>
<evidence type="ECO:0000256" key="1">
    <source>
        <dbReference type="SAM" id="Phobius"/>
    </source>
</evidence>
<accession>A0A7X6DKP9</accession>
<name>A0A7X6DKP9_9BURK</name>
<evidence type="ECO:0000313" key="3">
    <source>
        <dbReference type="Proteomes" id="UP000521868"/>
    </source>
</evidence>
<feature type="transmembrane region" description="Helical" evidence="1">
    <location>
        <begin position="43"/>
        <end position="65"/>
    </location>
</feature>
<organism evidence="2 3">
    <name type="scientific">Ramlibacter lithotrophicus</name>
    <dbReference type="NCBI Taxonomy" id="2606681"/>
    <lineage>
        <taxon>Bacteria</taxon>
        <taxon>Pseudomonadati</taxon>
        <taxon>Pseudomonadota</taxon>
        <taxon>Betaproteobacteria</taxon>
        <taxon>Burkholderiales</taxon>
        <taxon>Comamonadaceae</taxon>
        <taxon>Ramlibacter</taxon>
    </lineage>
</organism>
<evidence type="ECO:0000313" key="2">
    <source>
        <dbReference type="EMBL" id="NKE68969.1"/>
    </source>
</evidence>
<dbReference type="EMBL" id="VTOX01000013">
    <property type="protein sequence ID" value="NKE68969.1"/>
    <property type="molecule type" value="Genomic_DNA"/>
</dbReference>
<keyword evidence="1" id="KW-0472">Membrane</keyword>
<protein>
    <recommendedName>
        <fullName evidence="4">Toxin CptA</fullName>
    </recommendedName>
</protein>
<keyword evidence="3" id="KW-1185">Reference proteome</keyword>
<sequence length="152" mass="16302">MHDAPSVSYPVGRSRWAGAFAAALWLCGLAGALLWAAQAEVAFWRLALAWAAVAVAGLVALLAWWRAPRGVLAWDGSAWTWTPDGGHGLPGEVRVALDAQHLVLVRFRAAGGGAWFWLERGGGERWDELRRAVYSRAEPAALPDAEPPAAKP</sequence>
<proteinExistence type="predicted"/>
<comment type="caution">
    <text evidence="2">The sequence shown here is derived from an EMBL/GenBank/DDBJ whole genome shotgun (WGS) entry which is preliminary data.</text>
</comment>
<keyword evidence="1" id="KW-0812">Transmembrane</keyword>
<feature type="transmembrane region" description="Helical" evidence="1">
    <location>
        <begin position="16"/>
        <end position="37"/>
    </location>
</feature>
<evidence type="ECO:0008006" key="4">
    <source>
        <dbReference type="Google" id="ProtNLM"/>
    </source>
</evidence>
<dbReference type="Proteomes" id="UP000521868">
    <property type="component" value="Unassembled WGS sequence"/>
</dbReference>
<keyword evidence="1" id="KW-1133">Transmembrane helix</keyword>
<gene>
    <name evidence="2" type="ORF">RAMLITH_24460</name>
</gene>
<dbReference type="RefSeq" id="WP_168110089.1">
    <property type="nucleotide sequence ID" value="NZ_VTOX01000013.1"/>
</dbReference>